<feature type="region of interest" description="Disordered" evidence="1">
    <location>
        <begin position="1"/>
        <end position="42"/>
    </location>
</feature>
<organism evidence="2 3">
    <name type="scientific">Aspergillus tanneri</name>
    <dbReference type="NCBI Taxonomy" id="1220188"/>
    <lineage>
        <taxon>Eukaryota</taxon>
        <taxon>Fungi</taxon>
        <taxon>Dikarya</taxon>
        <taxon>Ascomycota</taxon>
        <taxon>Pezizomycotina</taxon>
        <taxon>Eurotiomycetes</taxon>
        <taxon>Eurotiomycetidae</taxon>
        <taxon>Eurotiales</taxon>
        <taxon>Aspergillaceae</taxon>
        <taxon>Aspergillus</taxon>
        <taxon>Aspergillus subgen. Circumdati</taxon>
    </lineage>
</organism>
<feature type="compositionally biased region" description="Low complexity" evidence="1">
    <location>
        <begin position="475"/>
        <end position="490"/>
    </location>
</feature>
<feature type="compositionally biased region" description="Low complexity" evidence="1">
    <location>
        <begin position="20"/>
        <end position="42"/>
    </location>
</feature>
<reference evidence="2 3" key="1">
    <citation type="submission" date="2019-03" db="EMBL/GenBank/DDBJ databases">
        <title>The genome sequence of a newly discovered highly antifungal drug resistant Aspergillus species, Aspergillus tanneri NIH 1004.</title>
        <authorList>
            <person name="Mounaud S."/>
            <person name="Singh I."/>
            <person name="Joardar V."/>
            <person name="Pakala S."/>
            <person name="Pakala S."/>
            <person name="Venepally P."/>
            <person name="Hoover J."/>
            <person name="Nierman W."/>
            <person name="Chung J."/>
            <person name="Losada L."/>
        </authorList>
    </citation>
    <scope>NUCLEOTIDE SEQUENCE [LARGE SCALE GENOMIC DNA]</scope>
    <source>
        <strain evidence="2 3">NIH1004</strain>
    </source>
</reference>
<feature type="compositionally biased region" description="Basic and acidic residues" evidence="1">
    <location>
        <begin position="738"/>
        <end position="747"/>
    </location>
</feature>
<gene>
    <name evidence="2" type="ORF">EYZ11_000462</name>
</gene>
<keyword evidence="3" id="KW-1185">Reference proteome</keyword>
<evidence type="ECO:0000313" key="2">
    <source>
        <dbReference type="EMBL" id="THD00010.1"/>
    </source>
</evidence>
<dbReference type="AlphaFoldDB" id="A0A4S3JWX4"/>
<feature type="region of interest" description="Disordered" evidence="1">
    <location>
        <begin position="666"/>
        <end position="747"/>
    </location>
</feature>
<dbReference type="Proteomes" id="UP000308092">
    <property type="component" value="Unassembled WGS sequence"/>
</dbReference>
<name>A0A4S3JWX4_9EURO</name>
<feature type="region of interest" description="Disordered" evidence="1">
    <location>
        <begin position="541"/>
        <end position="632"/>
    </location>
</feature>
<dbReference type="VEuPathDB" id="FungiDB:EYZ11_000462"/>
<feature type="compositionally biased region" description="Basic and acidic residues" evidence="1">
    <location>
        <begin position="573"/>
        <end position="604"/>
    </location>
</feature>
<feature type="compositionally biased region" description="Basic and acidic residues" evidence="1">
    <location>
        <begin position="690"/>
        <end position="727"/>
    </location>
</feature>
<accession>A0A4S3JWX4</accession>
<feature type="compositionally biased region" description="Low complexity" evidence="1">
    <location>
        <begin position="666"/>
        <end position="683"/>
    </location>
</feature>
<sequence>MDHEEEAPPPPYSAVDPLLSANNNNNTNSNNSNNHNQNAAASSEVNRVLLRLRAQSSPLSDSALSAGSSSSLVTTTSPLLPVNFTSAAAYFVERPPPASDDGRPVQEHQLTIYPRSQSRDFPRRPRCWGSRQEDITQQDWDTFLRYLFPPHLGLASSSGQLPRQVRAEIQRDRKDRPQETDGQRKMRISAVITEWNQYFFELRATRIVFAYVTDPQNAPPSPLCPRCYPAATRVSSENRLGPSPEAGRGRLIVRPDAAPAAARPQIASQTNYTYPQASYSYPSPPVNPNPYGPYGAPSYFHPLTQASRAYPYAPQPPLPYQQQYSWGYYSGPYPTPSAPGSKGGPFGWIASLASQAQKYGERITEQAQQYGDQISAQAQHYGRQVEEQAMAHGRWIEEKAGLRDAKMDSAYGGMVHAPRGDWPSADPRPQPNYYPATYHYPYTGTGTTTGRNSVESAAAPALPQRPRRASTCSNASESSLTSIDSLSTTSELSSSDLATVRAQLLSLEDHHDRDLHEAVVGLRRQLTLLQESRRQMRVDGRGHWRNGWGQYPQQGQGRGSLGRWESPQQRQRSKMEKRALKDETRATRKAFRDVLRRARDEHREQRRLKRNQRRQEQRSRQIEAAPSEPPLEQRLQNLELDQTNCESRSTVQSFCPSPTRSLVSEVSEISSISTPSSVSSRPSNHPTNTRKLDSKEGKKDMEKREADKETKKKDETEKSSDTTKPRDGAFFLVIEISKISHEDTGDR</sequence>
<feature type="region of interest" description="Disordered" evidence="1">
    <location>
        <begin position="444"/>
        <end position="490"/>
    </location>
</feature>
<dbReference type="STRING" id="1220188.A0A4S3JWX4"/>
<proteinExistence type="predicted"/>
<comment type="caution">
    <text evidence="2">The sequence shown here is derived from an EMBL/GenBank/DDBJ whole genome shotgun (WGS) entry which is preliminary data.</text>
</comment>
<protein>
    <submittedName>
        <fullName evidence="2">Uncharacterized protein</fullName>
    </submittedName>
</protein>
<evidence type="ECO:0000256" key="1">
    <source>
        <dbReference type="SAM" id="MobiDB-lite"/>
    </source>
</evidence>
<dbReference type="EMBL" id="SOSA01000007">
    <property type="protein sequence ID" value="THD00010.1"/>
    <property type="molecule type" value="Genomic_DNA"/>
</dbReference>
<evidence type="ECO:0000313" key="3">
    <source>
        <dbReference type="Proteomes" id="UP000308092"/>
    </source>
</evidence>